<keyword evidence="2" id="KW-1185">Reference proteome</keyword>
<name>A0A841QWS5_9FIRM</name>
<proteinExistence type="predicted"/>
<evidence type="ECO:0000313" key="2">
    <source>
        <dbReference type="Proteomes" id="UP000591941"/>
    </source>
</evidence>
<evidence type="ECO:0000313" key="1">
    <source>
        <dbReference type="EMBL" id="MBB6476994.1"/>
    </source>
</evidence>
<dbReference type="EMBL" id="JACHHI010000001">
    <property type="protein sequence ID" value="MBB6476994.1"/>
    <property type="molecule type" value="Genomic_DNA"/>
</dbReference>
<sequence>MNMYKLQNLNVIKVVDTKSARDYLLARGYVEIAAPAPKPAARKRLKNDLFRGVGARR</sequence>
<protein>
    <submittedName>
        <fullName evidence="1">Uncharacterized protein</fullName>
    </submittedName>
</protein>
<dbReference type="AlphaFoldDB" id="A0A841QWS5"/>
<comment type="caution">
    <text evidence="1">The sequence shown here is derived from an EMBL/GenBank/DDBJ whole genome shotgun (WGS) entry which is preliminary data.</text>
</comment>
<dbReference type="Proteomes" id="UP000591941">
    <property type="component" value="Unassembled WGS sequence"/>
</dbReference>
<gene>
    <name evidence="1" type="ORF">HNR45_000016</name>
</gene>
<dbReference type="RefSeq" id="WP_159822178.1">
    <property type="nucleotide sequence ID" value="NZ_CABWNB010000001.1"/>
</dbReference>
<dbReference type="GeneID" id="93485305"/>
<organism evidence="1 2">
    <name type="scientific">Negativicoccus succinicivorans</name>
    <dbReference type="NCBI Taxonomy" id="620903"/>
    <lineage>
        <taxon>Bacteria</taxon>
        <taxon>Bacillati</taxon>
        <taxon>Bacillota</taxon>
        <taxon>Negativicutes</taxon>
        <taxon>Veillonellales</taxon>
        <taxon>Veillonellaceae</taxon>
        <taxon>Negativicoccus</taxon>
    </lineage>
</organism>
<reference evidence="1 2" key="1">
    <citation type="submission" date="2020-08" db="EMBL/GenBank/DDBJ databases">
        <title>Genomic Encyclopedia of Type Strains, Phase IV (KMG-IV): sequencing the most valuable type-strain genomes for metagenomic binning, comparative biology and taxonomic classification.</title>
        <authorList>
            <person name="Goeker M."/>
        </authorList>
    </citation>
    <scope>NUCLEOTIDE SEQUENCE [LARGE SCALE GENOMIC DNA]</scope>
    <source>
        <strain evidence="1 2">DSM 21255</strain>
    </source>
</reference>
<accession>A0A841QWS5</accession>